<sequence length="94" mass="11119">MSQDQLRSDARKLTDLKICQLQQYLHHSGKIPTSVHPFVKQKIAQEVEQKKHPQSPSFPWREIDRRWNLIGIIASKRWDTVKSWMHFSGKPNKS</sequence>
<dbReference type="EMBL" id="JAZAQF010000083">
    <property type="protein sequence ID" value="MFG3818842.1"/>
    <property type="molecule type" value="Genomic_DNA"/>
</dbReference>
<proteinExistence type="predicted"/>
<dbReference type="Proteomes" id="UP001604335">
    <property type="component" value="Unassembled WGS sequence"/>
</dbReference>
<protein>
    <submittedName>
        <fullName evidence="1">Uncharacterized protein</fullName>
    </submittedName>
</protein>
<name>A0ABW7CCH0_9CYAN</name>
<keyword evidence="2" id="KW-1185">Reference proteome</keyword>
<evidence type="ECO:0000313" key="2">
    <source>
        <dbReference type="Proteomes" id="UP001604335"/>
    </source>
</evidence>
<accession>A0ABW7CCH0</accession>
<comment type="caution">
    <text evidence="1">The sequence shown here is derived from an EMBL/GenBank/DDBJ whole genome shotgun (WGS) entry which is preliminary data.</text>
</comment>
<evidence type="ECO:0000313" key="1">
    <source>
        <dbReference type="EMBL" id="MFG3818842.1"/>
    </source>
</evidence>
<dbReference type="RefSeq" id="WP_393014421.1">
    <property type="nucleotide sequence ID" value="NZ_JAZAQF010000083.1"/>
</dbReference>
<gene>
    <name evidence="1" type="ORF">VPK24_14440</name>
</gene>
<organism evidence="1 2">
    <name type="scientific">Limnothrix redekei LRLZ20PSL1</name>
    <dbReference type="NCBI Taxonomy" id="3112953"/>
    <lineage>
        <taxon>Bacteria</taxon>
        <taxon>Bacillati</taxon>
        <taxon>Cyanobacteriota</taxon>
        <taxon>Cyanophyceae</taxon>
        <taxon>Pseudanabaenales</taxon>
        <taxon>Pseudanabaenaceae</taxon>
        <taxon>Limnothrix</taxon>
    </lineage>
</organism>
<reference evidence="2" key="1">
    <citation type="journal article" date="2024" name="Algal Res.">
        <title>Biochemical, toxicological and genomic investigation of a high-biomass producing Limnothrix strain isolated from Italian shallow drinking water reservoir.</title>
        <authorList>
            <person name="Simonazzi M."/>
            <person name="Shishido T.K."/>
            <person name="Delbaje E."/>
            <person name="Wahlsten M."/>
            <person name="Fewer D.P."/>
            <person name="Sivonen K."/>
            <person name="Pezzolesi L."/>
            <person name="Pistocchi R."/>
        </authorList>
    </citation>
    <scope>NUCLEOTIDE SEQUENCE [LARGE SCALE GENOMIC DNA]</scope>
    <source>
        <strain evidence="2">LRLZ20PSL1</strain>
    </source>
</reference>